<protein>
    <submittedName>
        <fullName evidence="2">Uncharacterized protein</fullName>
    </submittedName>
</protein>
<sequence>MLRVSSILYLEKVWSPPTVALLRETRSIDTSMDEANYTSEAIVKGLETVISSSHSVSTVDDDSPGMTNSLLSASSSVGPETPQQPTEVPNVTSDMIHSVCQYDEPVQSNASFSSRLSPKRILRGSRSNLKDDPKPSRRRSLFLEKFSHHPLNQEIPPLPNTDTSLVAADPPSSLAVFRRKSAKLSTKGKSLSKRIRRVISFHH</sequence>
<feature type="compositionally biased region" description="Polar residues" evidence="1">
    <location>
        <begin position="65"/>
        <end position="89"/>
    </location>
</feature>
<dbReference type="Proteomes" id="UP000093000">
    <property type="component" value="Unassembled WGS sequence"/>
</dbReference>
<keyword evidence="3" id="KW-1185">Reference proteome</keyword>
<gene>
    <name evidence="2" type="ORF">A0J61_09550</name>
</gene>
<dbReference type="OrthoDB" id="2291032at2759"/>
<feature type="compositionally biased region" description="Polar residues" evidence="1">
    <location>
        <begin position="107"/>
        <end position="116"/>
    </location>
</feature>
<comment type="caution">
    <text evidence="2">The sequence shown here is derived from an EMBL/GenBank/DDBJ whole genome shotgun (WGS) entry which is preliminary data.</text>
</comment>
<reference evidence="2 3" key="1">
    <citation type="submission" date="2016-03" db="EMBL/GenBank/DDBJ databases">
        <title>Choanephora cucurbitarum.</title>
        <authorList>
            <person name="Min B."/>
            <person name="Park H."/>
            <person name="Park J.-H."/>
            <person name="Shin H.-D."/>
            <person name="Choi I.-G."/>
        </authorList>
    </citation>
    <scope>NUCLEOTIDE SEQUENCE [LARGE SCALE GENOMIC DNA]</scope>
    <source>
        <strain evidence="2 3">KUS-F28377</strain>
    </source>
</reference>
<name>A0A1C7MZW0_9FUNG</name>
<dbReference type="InParanoid" id="A0A1C7MZW0"/>
<evidence type="ECO:0000256" key="1">
    <source>
        <dbReference type="SAM" id="MobiDB-lite"/>
    </source>
</evidence>
<proteinExistence type="predicted"/>
<accession>A0A1C7MZW0</accession>
<feature type="region of interest" description="Disordered" evidence="1">
    <location>
        <begin position="107"/>
        <end position="137"/>
    </location>
</feature>
<organism evidence="2 3">
    <name type="scientific">Choanephora cucurbitarum</name>
    <dbReference type="NCBI Taxonomy" id="101091"/>
    <lineage>
        <taxon>Eukaryota</taxon>
        <taxon>Fungi</taxon>
        <taxon>Fungi incertae sedis</taxon>
        <taxon>Mucoromycota</taxon>
        <taxon>Mucoromycotina</taxon>
        <taxon>Mucoromycetes</taxon>
        <taxon>Mucorales</taxon>
        <taxon>Mucorineae</taxon>
        <taxon>Choanephoraceae</taxon>
        <taxon>Choanephoroideae</taxon>
        <taxon>Choanephora</taxon>
    </lineage>
</organism>
<dbReference type="AlphaFoldDB" id="A0A1C7MZW0"/>
<feature type="region of interest" description="Disordered" evidence="1">
    <location>
        <begin position="147"/>
        <end position="166"/>
    </location>
</feature>
<dbReference type="EMBL" id="LUGH01000876">
    <property type="protein sequence ID" value="OBZ82400.1"/>
    <property type="molecule type" value="Genomic_DNA"/>
</dbReference>
<feature type="region of interest" description="Disordered" evidence="1">
    <location>
        <begin position="55"/>
        <end position="89"/>
    </location>
</feature>
<evidence type="ECO:0000313" key="3">
    <source>
        <dbReference type="Proteomes" id="UP000093000"/>
    </source>
</evidence>
<evidence type="ECO:0000313" key="2">
    <source>
        <dbReference type="EMBL" id="OBZ82400.1"/>
    </source>
</evidence>
<feature type="compositionally biased region" description="Basic and acidic residues" evidence="1">
    <location>
        <begin position="128"/>
        <end position="137"/>
    </location>
</feature>